<sequence>MFFILFWTSKALAISQADKDASNIMDLLDALIFQDPQAASNKMATLEHLINKQSVQNKTRLRVSLMKCNVLVESGDFQAAIKIAQTGDAQAKLMKFEHARPYFLNCLAIAHASLDNYKVALPLFDSAASLAKQYQQPDALITALYQRAQIDTYSDNFTSAIEDLRVTLDIYSEVKTRNTHWSRPPLALIYAAMANLLHATGDFEQAIHYAKLSLAQKETVGMLSHTLQRNISRMYFDAGNEEAGELALQIAKSQLTEGNFTKLVLGFSYATLSSIELSRKNYQEAERLVLKSQRIFKTLNRSLEIMRTSRLLAQIKFALGEHVRAIELMSFAIQEAEMRQLHADLSYFYHLMATHYAQQQEYRLAYSFLNKQNQASTQANKQLNDARFIQYKARLNQHDLSQAQAQQSMNQRTQGHTSQLNWAYGVIFILTLMLVTIFIWYLVHRSNRNYLSDPLPLSETLPVNQKLEAIMSSAKKADSPLSLLLIDTSNIRQVDLPQMLDELKLKLREQDIVLRFTSNQVVVLLQYTANNGAIFVGEQLTTLIKRWQPQAAVNIGIASLQQFDTLASMVRRASISRLNKVKMETHNGH</sequence>
<dbReference type="Gene3D" id="3.30.70.270">
    <property type="match status" value="1"/>
</dbReference>
<dbReference type="InterPro" id="IPR011990">
    <property type="entry name" value="TPR-like_helical_dom_sf"/>
</dbReference>
<dbReference type="AlphaFoldDB" id="A0A917JRP5"/>
<dbReference type="SMART" id="SM00028">
    <property type="entry name" value="TPR"/>
    <property type="match status" value="3"/>
</dbReference>
<evidence type="ECO:0000256" key="1">
    <source>
        <dbReference type="SAM" id="Phobius"/>
    </source>
</evidence>
<accession>A0A917JRP5</accession>
<dbReference type="InterPro" id="IPR000160">
    <property type="entry name" value="GGDEF_dom"/>
</dbReference>
<name>A0A917JRP5_9GAMM</name>
<evidence type="ECO:0000313" key="4">
    <source>
        <dbReference type="Proteomes" id="UP000613743"/>
    </source>
</evidence>
<keyword evidence="1" id="KW-0812">Transmembrane</keyword>
<gene>
    <name evidence="3" type="ORF">GCM10009332_20440</name>
</gene>
<evidence type="ECO:0000313" key="3">
    <source>
        <dbReference type="EMBL" id="GGI83064.1"/>
    </source>
</evidence>
<dbReference type="PROSITE" id="PS50887">
    <property type="entry name" value="GGDEF"/>
    <property type="match status" value="1"/>
</dbReference>
<dbReference type="SUPFAM" id="SSF55073">
    <property type="entry name" value="Nucleotide cyclase"/>
    <property type="match status" value="1"/>
</dbReference>
<dbReference type="Gene3D" id="1.25.40.10">
    <property type="entry name" value="Tetratricopeptide repeat domain"/>
    <property type="match status" value="2"/>
</dbReference>
<reference evidence="3" key="1">
    <citation type="journal article" date="2014" name="Int. J. Syst. Evol. Microbiol.">
        <title>Complete genome sequence of Corynebacterium casei LMG S-19264T (=DSM 44701T), isolated from a smear-ripened cheese.</title>
        <authorList>
            <consortium name="US DOE Joint Genome Institute (JGI-PGF)"/>
            <person name="Walter F."/>
            <person name="Albersmeier A."/>
            <person name="Kalinowski J."/>
            <person name="Ruckert C."/>
        </authorList>
    </citation>
    <scope>NUCLEOTIDE SEQUENCE</scope>
    <source>
        <strain evidence="3">JCM 30804</strain>
    </source>
</reference>
<evidence type="ECO:0000259" key="2">
    <source>
        <dbReference type="PROSITE" id="PS50887"/>
    </source>
</evidence>
<feature type="domain" description="GGDEF" evidence="2">
    <location>
        <begin position="479"/>
        <end position="589"/>
    </location>
</feature>
<dbReference type="InterPro" id="IPR019734">
    <property type="entry name" value="TPR_rpt"/>
</dbReference>
<protein>
    <recommendedName>
        <fullName evidence="2">GGDEF domain-containing protein</fullName>
    </recommendedName>
</protein>
<keyword evidence="4" id="KW-1185">Reference proteome</keyword>
<dbReference type="InterPro" id="IPR029787">
    <property type="entry name" value="Nucleotide_cyclase"/>
</dbReference>
<keyword evidence="1" id="KW-0472">Membrane</keyword>
<comment type="caution">
    <text evidence="3">The sequence shown here is derived from an EMBL/GenBank/DDBJ whole genome shotgun (WGS) entry which is preliminary data.</text>
</comment>
<proteinExistence type="predicted"/>
<dbReference type="SUPFAM" id="SSF48452">
    <property type="entry name" value="TPR-like"/>
    <property type="match status" value="2"/>
</dbReference>
<dbReference type="EMBL" id="BMPZ01000004">
    <property type="protein sequence ID" value="GGI83064.1"/>
    <property type="molecule type" value="Genomic_DNA"/>
</dbReference>
<reference evidence="3" key="2">
    <citation type="submission" date="2020-09" db="EMBL/GenBank/DDBJ databases">
        <authorList>
            <person name="Sun Q."/>
            <person name="Ohkuma M."/>
        </authorList>
    </citation>
    <scope>NUCLEOTIDE SEQUENCE</scope>
    <source>
        <strain evidence="3">JCM 30804</strain>
    </source>
</reference>
<keyword evidence="1" id="KW-1133">Transmembrane helix</keyword>
<dbReference type="InterPro" id="IPR043128">
    <property type="entry name" value="Rev_trsase/Diguanyl_cyclase"/>
</dbReference>
<dbReference type="Proteomes" id="UP000613743">
    <property type="component" value="Unassembled WGS sequence"/>
</dbReference>
<organism evidence="3 4">
    <name type="scientific">Shewanella gelidii</name>
    <dbReference type="NCBI Taxonomy" id="1642821"/>
    <lineage>
        <taxon>Bacteria</taxon>
        <taxon>Pseudomonadati</taxon>
        <taxon>Pseudomonadota</taxon>
        <taxon>Gammaproteobacteria</taxon>
        <taxon>Alteromonadales</taxon>
        <taxon>Shewanellaceae</taxon>
        <taxon>Shewanella</taxon>
    </lineage>
</organism>
<feature type="transmembrane region" description="Helical" evidence="1">
    <location>
        <begin position="422"/>
        <end position="443"/>
    </location>
</feature>